<feature type="transmembrane region" description="Helical" evidence="16">
    <location>
        <begin position="122"/>
        <end position="144"/>
    </location>
</feature>
<geneLocation type="mitochondrion" evidence="18"/>
<feature type="domain" description="NADH:quinone oxidoreductase/Mrp antiporter transmembrane" evidence="17">
    <location>
        <begin position="89"/>
        <end position="371"/>
    </location>
</feature>
<feature type="transmembrane region" description="Helical" evidence="16">
    <location>
        <begin position="49"/>
        <end position="77"/>
    </location>
</feature>
<reference evidence="18" key="1">
    <citation type="submission" date="2016-10" db="EMBL/GenBank/DDBJ databases">
        <title>Complete mitochondrial genomes of 50 helminths species.</title>
        <authorList>
            <person name="Kikuchi T."/>
            <person name="Holroyd N."/>
            <person name="Berriman M."/>
        </authorList>
    </citation>
    <scope>NUCLEOTIDE SEQUENCE</scope>
</reference>
<feature type="transmembrane region" description="Helical" evidence="16">
    <location>
        <begin position="83"/>
        <end position="110"/>
    </location>
</feature>
<protein>
    <recommendedName>
        <fullName evidence="4 16">NADH-ubiquinone oxidoreductase chain 4</fullName>
        <ecNumber evidence="3 16">7.1.1.2</ecNumber>
    </recommendedName>
</protein>
<keyword evidence="13 16" id="KW-0496">Mitochondrion</keyword>
<keyword evidence="9 16" id="KW-0249">Electron transport</keyword>
<evidence type="ECO:0000256" key="11">
    <source>
        <dbReference type="ARBA" id="ARBA00023027"/>
    </source>
</evidence>
<evidence type="ECO:0000256" key="2">
    <source>
        <dbReference type="ARBA" id="ARBA00009025"/>
    </source>
</evidence>
<comment type="similarity">
    <text evidence="2 16">Belongs to the complex I subunit 4 family.</text>
</comment>
<dbReference type="AlphaFoldDB" id="A0A1E1GJB6"/>
<evidence type="ECO:0000313" key="18">
    <source>
        <dbReference type="EMBL" id="BAV82959.1"/>
    </source>
</evidence>
<dbReference type="PANTHER" id="PTHR43507">
    <property type="entry name" value="NADH-UBIQUINONE OXIDOREDUCTASE CHAIN 4"/>
    <property type="match status" value="1"/>
</dbReference>
<evidence type="ECO:0000256" key="4">
    <source>
        <dbReference type="ARBA" id="ARBA00021006"/>
    </source>
</evidence>
<evidence type="ECO:0000256" key="7">
    <source>
        <dbReference type="ARBA" id="ARBA00022692"/>
    </source>
</evidence>
<evidence type="ECO:0000256" key="10">
    <source>
        <dbReference type="ARBA" id="ARBA00022989"/>
    </source>
</evidence>
<feature type="transmembrane region" description="Helical" evidence="16">
    <location>
        <begin position="253"/>
        <end position="272"/>
    </location>
</feature>
<keyword evidence="6 16" id="KW-0679">Respiratory chain</keyword>
<keyword evidence="11 16" id="KW-0520">NAD</keyword>
<dbReference type="PANTHER" id="PTHR43507:SF20">
    <property type="entry name" value="NADH-UBIQUINONE OXIDOREDUCTASE CHAIN 4"/>
    <property type="match status" value="1"/>
</dbReference>
<feature type="transmembrane region" description="Helical" evidence="16">
    <location>
        <begin position="12"/>
        <end position="37"/>
    </location>
</feature>
<gene>
    <name evidence="18" type="primary">ND4</name>
</gene>
<keyword evidence="10 16" id="KW-1133">Transmembrane helix</keyword>
<dbReference type="Pfam" id="PF00361">
    <property type="entry name" value="Proton_antipo_M"/>
    <property type="match status" value="1"/>
</dbReference>
<evidence type="ECO:0000256" key="5">
    <source>
        <dbReference type="ARBA" id="ARBA00022448"/>
    </source>
</evidence>
<evidence type="ECO:0000256" key="1">
    <source>
        <dbReference type="ARBA" id="ARBA00004225"/>
    </source>
</evidence>
<evidence type="ECO:0000256" key="15">
    <source>
        <dbReference type="ARBA" id="ARBA00049551"/>
    </source>
</evidence>
<dbReference type="GO" id="GO:0048039">
    <property type="term" value="F:ubiquinone binding"/>
    <property type="evidence" value="ECO:0007669"/>
    <property type="project" value="TreeGrafter"/>
</dbReference>
<evidence type="ECO:0000256" key="3">
    <source>
        <dbReference type="ARBA" id="ARBA00012944"/>
    </source>
</evidence>
<keyword evidence="14 16" id="KW-0472">Membrane</keyword>
<organism evidence="18">
    <name type="scientific">Schistosoma margrebowiei</name>
    <dbReference type="NCBI Taxonomy" id="48269"/>
    <lineage>
        <taxon>Eukaryota</taxon>
        <taxon>Metazoa</taxon>
        <taxon>Spiralia</taxon>
        <taxon>Lophotrochozoa</taxon>
        <taxon>Platyhelminthes</taxon>
        <taxon>Trematoda</taxon>
        <taxon>Digenea</taxon>
        <taxon>Strigeidida</taxon>
        <taxon>Schistosomatoidea</taxon>
        <taxon>Schistosomatidae</taxon>
        <taxon>Schistosoma</taxon>
    </lineage>
</organism>
<keyword evidence="12 16" id="KW-0830">Ubiquinone</keyword>
<evidence type="ECO:0000256" key="8">
    <source>
        <dbReference type="ARBA" id="ARBA00022967"/>
    </source>
</evidence>
<feature type="transmembrane region" description="Helical" evidence="16">
    <location>
        <begin position="220"/>
        <end position="246"/>
    </location>
</feature>
<dbReference type="InterPro" id="IPR003918">
    <property type="entry name" value="NADH_UbQ_OxRdtase"/>
</dbReference>
<keyword evidence="8" id="KW-1278">Translocase</keyword>
<feature type="transmembrane region" description="Helical" evidence="16">
    <location>
        <begin position="364"/>
        <end position="387"/>
    </location>
</feature>
<feature type="transmembrane region" description="Helical" evidence="16">
    <location>
        <begin position="197"/>
        <end position="214"/>
    </location>
</feature>
<feature type="transmembrane region" description="Helical" evidence="16">
    <location>
        <begin position="399"/>
        <end position="420"/>
    </location>
</feature>
<dbReference type="EC" id="7.1.1.2" evidence="3 16"/>
<dbReference type="GO" id="GO:0008137">
    <property type="term" value="F:NADH dehydrogenase (ubiquinone) activity"/>
    <property type="evidence" value="ECO:0007669"/>
    <property type="project" value="UniProtKB-UniRule"/>
</dbReference>
<evidence type="ECO:0000256" key="13">
    <source>
        <dbReference type="ARBA" id="ARBA00023128"/>
    </source>
</evidence>
<keyword evidence="7 16" id="KW-0812">Transmembrane</keyword>
<evidence type="ECO:0000256" key="9">
    <source>
        <dbReference type="ARBA" id="ARBA00022982"/>
    </source>
</evidence>
<feature type="transmembrane region" description="Helical" evidence="16">
    <location>
        <begin position="278"/>
        <end position="300"/>
    </location>
</feature>
<comment type="subcellular location">
    <subcellularLocation>
        <location evidence="1 16">Mitochondrion membrane</location>
        <topology evidence="1 16">Multi-pass membrane protein</topology>
    </subcellularLocation>
</comment>
<name>A0A1E1GJB6_9TREM</name>
<dbReference type="GO" id="GO:0015990">
    <property type="term" value="P:electron transport coupled proton transport"/>
    <property type="evidence" value="ECO:0007669"/>
    <property type="project" value="TreeGrafter"/>
</dbReference>
<evidence type="ECO:0000259" key="17">
    <source>
        <dbReference type="Pfam" id="PF00361"/>
    </source>
</evidence>
<sequence length="421" mass="47308">MFTGTISFIKGFIYSVLLGLILWSFQPCTGITCYSGSFGLVNCLFIRDYLSFVMIILTVSIMWLFVVMGLASMALYISMISAIVVYVVNNALLFWFFYELSIVCALYMLFKESLYPERYNAGWYMGGYILLSGVPLLVCILIVSVTEGSFSILTWGSDSSSLSLVYLVMVVMFCTKIPLIPFHSWLPIVHAEASSPVSIILSGYIMKLGLLGVIRVCGNWVWKLGFMEICEFIFLLSLVFLIWAYYEIDSKRWLAVLSLSHIMIGVILLVYGCYDVNLLAYTFCLGHGYSVCGMFLLIWLGYECVGSRSWAILASFCSVVPLVQVLSVLIFMGVSSFPPTLQFFSEVMLVWCSLVSGGDSLLMLIVCLYLFGSSLVGLMVLGFVIVYLFDHSWIVNYNYYTSLSVGVIYVSIMMLMIFIMV</sequence>
<dbReference type="EMBL" id="AP017709">
    <property type="protein sequence ID" value="BAV82959.1"/>
    <property type="molecule type" value="Genomic_DNA"/>
</dbReference>
<evidence type="ECO:0000256" key="16">
    <source>
        <dbReference type="RuleBase" id="RU003297"/>
    </source>
</evidence>
<dbReference type="GO" id="GO:0031966">
    <property type="term" value="C:mitochondrial membrane"/>
    <property type="evidence" value="ECO:0007669"/>
    <property type="project" value="UniProtKB-SubCell"/>
</dbReference>
<comment type="function">
    <text evidence="16">Core subunit of the mitochondrial membrane respiratory chain NADH dehydrogenase (Complex I) which catalyzes electron transfer from NADH through the respiratory chain, using ubiquinone as an electron acceptor. Essential for the catalytic activity and assembly of complex I.</text>
</comment>
<dbReference type="GO" id="GO:0042773">
    <property type="term" value="P:ATP synthesis coupled electron transport"/>
    <property type="evidence" value="ECO:0007669"/>
    <property type="project" value="InterPro"/>
</dbReference>
<keyword evidence="5 16" id="KW-0813">Transport</keyword>
<feature type="transmembrane region" description="Helical" evidence="16">
    <location>
        <begin position="312"/>
        <end position="334"/>
    </location>
</feature>
<dbReference type="GO" id="GO:0003954">
    <property type="term" value="F:NADH dehydrogenase activity"/>
    <property type="evidence" value="ECO:0007669"/>
    <property type="project" value="TreeGrafter"/>
</dbReference>
<feature type="transmembrane region" description="Helical" evidence="16">
    <location>
        <begin position="164"/>
        <end position="185"/>
    </location>
</feature>
<evidence type="ECO:0000256" key="14">
    <source>
        <dbReference type="ARBA" id="ARBA00023136"/>
    </source>
</evidence>
<accession>A0A1E1GJB6</accession>
<comment type="catalytic activity">
    <reaction evidence="15 16">
        <text>a ubiquinone + NADH + 5 H(+)(in) = a ubiquinol + NAD(+) + 4 H(+)(out)</text>
        <dbReference type="Rhea" id="RHEA:29091"/>
        <dbReference type="Rhea" id="RHEA-COMP:9565"/>
        <dbReference type="Rhea" id="RHEA-COMP:9566"/>
        <dbReference type="ChEBI" id="CHEBI:15378"/>
        <dbReference type="ChEBI" id="CHEBI:16389"/>
        <dbReference type="ChEBI" id="CHEBI:17976"/>
        <dbReference type="ChEBI" id="CHEBI:57540"/>
        <dbReference type="ChEBI" id="CHEBI:57945"/>
        <dbReference type="EC" id="7.1.1.2"/>
    </reaction>
</comment>
<dbReference type="PRINTS" id="PR01437">
    <property type="entry name" value="NUOXDRDTASE4"/>
</dbReference>
<evidence type="ECO:0000256" key="6">
    <source>
        <dbReference type="ARBA" id="ARBA00022660"/>
    </source>
</evidence>
<evidence type="ECO:0000256" key="12">
    <source>
        <dbReference type="ARBA" id="ARBA00023075"/>
    </source>
</evidence>
<dbReference type="InterPro" id="IPR001750">
    <property type="entry name" value="ND/Mrp_TM"/>
</dbReference>
<proteinExistence type="inferred from homology"/>